<sequence length="357" mass="36606">MDLPENLRRRSFLLGAGALGAGAALAGCTGNSSKDDTANVAAPAASSAGGGGGNDAIGQKVVVGFSAPAADHGWIGAITKNAKAQAAQYSDVELKATEGTNDTNQQISQVETLINAKVGVLVILPYDGKALTEVATKAMDAGIPVVNLDRVFDSPLAYRIWIGGDNYGMGVAAGTYIAKAMKDKGVSSPVIAEIPGIDSLPLTQQRSKGFADALKAAGFKVANRVPADFTPEGGEKAASNLLQAAGKIDAIWNHDDDQGIGVLSAIESAKRSEFVLVGGAGSKNAMDAIKADNGVLKCTVTYSPSMSSSAIKLARLIGHSKGMSDLVEKEVPTSITLASATVTKDNVDQYMQFGFTS</sequence>
<evidence type="ECO:0000256" key="3">
    <source>
        <dbReference type="ARBA" id="ARBA00022729"/>
    </source>
</evidence>
<feature type="domain" description="Periplasmic binding protein" evidence="5">
    <location>
        <begin position="63"/>
        <end position="314"/>
    </location>
</feature>
<dbReference type="GO" id="GO:0030313">
    <property type="term" value="C:cell envelope"/>
    <property type="evidence" value="ECO:0007669"/>
    <property type="project" value="UniProtKB-SubCell"/>
</dbReference>
<dbReference type="AlphaFoldDB" id="A0A420XK83"/>
<name>A0A420XK83_9ACTN</name>
<dbReference type="EMBL" id="RBWV01000016">
    <property type="protein sequence ID" value="RKS68532.1"/>
    <property type="molecule type" value="Genomic_DNA"/>
</dbReference>
<gene>
    <name evidence="6" type="ORF">CLV35_3660</name>
</gene>
<dbReference type="InterPro" id="IPR028082">
    <property type="entry name" value="Peripla_BP_I"/>
</dbReference>
<reference evidence="6 7" key="1">
    <citation type="submission" date="2018-10" db="EMBL/GenBank/DDBJ databases">
        <title>Genomic Encyclopedia of Archaeal and Bacterial Type Strains, Phase II (KMG-II): from individual species to whole genera.</title>
        <authorList>
            <person name="Goeker M."/>
        </authorList>
    </citation>
    <scope>NUCLEOTIDE SEQUENCE [LARGE SCALE GENOMIC DNA]</scope>
    <source>
        <strain evidence="6 7">RP-AC37</strain>
    </source>
</reference>
<comment type="subcellular location">
    <subcellularLocation>
        <location evidence="1">Cell envelope</location>
    </subcellularLocation>
</comment>
<dbReference type="Proteomes" id="UP000281955">
    <property type="component" value="Unassembled WGS sequence"/>
</dbReference>
<organism evidence="6 7">
    <name type="scientific">Motilibacter peucedani</name>
    <dbReference type="NCBI Taxonomy" id="598650"/>
    <lineage>
        <taxon>Bacteria</taxon>
        <taxon>Bacillati</taxon>
        <taxon>Actinomycetota</taxon>
        <taxon>Actinomycetes</taxon>
        <taxon>Motilibacterales</taxon>
        <taxon>Motilibacteraceae</taxon>
        <taxon>Motilibacter</taxon>
    </lineage>
</organism>
<dbReference type="RefSeq" id="WP_121194908.1">
    <property type="nucleotide sequence ID" value="NZ_RBWV01000016.1"/>
</dbReference>
<evidence type="ECO:0000256" key="2">
    <source>
        <dbReference type="ARBA" id="ARBA00007639"/>
    </source>
</evidence>
<feature type="chain" id="PRO_5039671982" evidence="4">
    <location>
        <begin position="27"/>
        <end position="357"/>
    </location>
</feature>
<protein>
    <submittedName>
        <fullName evidence="6">Ribose transport system substrate-binding protein</fullName>
    </submittedName>
</protein>
<dbReference type="InterPro" id="IPR006311">
    <property type="entry name" value="TAT_signal"/>
</dbReference>
<evidence type="ECO:0000259" key="5">
    <source>
        <dbReference type="Pfam" id="PF13407"/>
    </source>
</evidence>
<dbReference type="InterPro" id="IPR025997">
    <property type="entry name" value="SBP_2_dom"/>
</dbReference>
<evidence type="ECO:0000256" key="4">
    <source>
        <dbReference type="SAM" id="SignalP"/>
    </source>
</evidence>
<evidence type="ECO:0000256" key="1">
    <source>
        <dbReference type="ARBA" id="ARBA00004196"/>
    </source>
</evidence>
<feature type="signal peptide" evidence="4">
    <location>
        <begin position="1"/>
        <end position="26"/>
    </location>
</feature>
<evidence type="ECO:0000313" key="6">
    <source>
        <dbReference type="EMBL" id="RKS68532.1"/>
    </source>
</evidence>
<dbReference type="Gene3D" id="3.40.50.2300">
    <property type="match status" value="2"/>
</dbReference>
<dbReference type="Pfam" id="PF13407">
    <property type="entry name" value="Peripla_BP_4"/>
    <property type="match status" value="1"/>
</dbReference>
<dbReference type="SUPFAM" id="SSF53822">
    <property type="entry name" value="Periplasmic binding protein-like I"/>
    <property type="match status" value="1"/>
</dbReference>
<dbReference type="PANTHER" id="PTHR46847:SF1">
    <property type="entry name" value="D-ALLOSE-BINDING PERIPLASMIC PROTEIN-RELATED"/>
    <property type="match status" value="1"/>
</dbReference>
<dbReference type="OrthoDB" id="9800520at2"/>
<comment type="caution">
    <text evidence="6">The sequence shown here is derived from an EMBL/GenBank/DDBJ whole genome shotgun (WGS) entry which is preliminary data.</text>
</comment>
<comment type="similarity">
    <text evidence="2">Belongs to the bacterial solute-binding protein 2 family.</text>
</comment>
<dbReference type="PANTHER" id="PTHR46847">
    <property type="entry name" value="D-ALLOSE-BINDING PERIPLASMIC PROTEIN-RELATED"/>
    <property type="match status" value="1"/>
</dbReference>
<evidence type="ECO:0000313" key="7">
    <source>
        <dbReference type="Proteomes" id="UP000281955"/>
    </source>
</evidence>
<accession>A0A420XK83</accession>
<dbReference type="GO" id="GO:0030246">
    <property type="term" value="F:carbohydrate binding"/>
    <property type="evidence" value="ECO:0007669"/>
    <property type="project" value="UniProtKB-ARBA"/>
</dbReference>
<dbReference type="PROSITE" id="PS51318">
    <property type="entry name" value="TAT"/>
    <property type="match status" value="1"/>
</dbReference>
<dbReference type="InParanoid" id="A0A420XK83"/>
<keyword evidence="3 4" id="KW-0732">Signal</keyword>
<keyword evidence="7" id="KW-1185">Reference proteome</keyword>
<proteinExistence type="inferred from homology"/>